<dbReference type="Proteomes" id="UP000018688">
    <property type="component" value="Unassembled WGS sequence"/>
</dbReference>
<gene>
    <name evidence="2" type="ORF">HMPREF2087_00252</name>
</gene>
<dbReference type="AlphaFoldDB" id="V8CJY7"/>
<feature type="transmembrane region" description="Helical" evidence="1">
    <location>
        <begin position="40"/>
        <end position="61"/>
    </location>
</feature>
<protein>
    <submittedName>
        <fullName evidence="2">Uncharacterized protein</fullName>
    </submittedName>
</protein>
<accession>V8CJY7</accession>
<keyword evidence="1" id="KW-0472">Membrane</keyword>
<reference evidence="2 3" key="1">
    <citation type="submission" date="2013-10" db="EMBL/GenBank/DDBJ databases">
        <title>The Genome Sequence of Helicobacter canis NCTC 12740.</title>
        <authorList>
            <consortium name="The Broad Institute Genomics Platform"/>
            <person name="Earl A."/>
            <person name="Fox J.G."/>
            <person name="Shen Z."/>
            <person name="Young S.K."/>
            <person name="Zeng Q."/>
            <person name="Gargeya S."/>
            <person name="Fitzgerald M."/>
            <person name="Abouelleil A."/>
            <person name="Alvarado L."/>
            <person name="Chapman S.B."/>
            <person name="Gainer-Dewar J."/>
            <person name="Goldberg J."/>
            <person name="Griggs A."/>
            <person name="Gujja S."/>
            <person name="Hansen M."/>
            <person name="Howarth C."/>
            <person name="Imamovic A."/>
            <person name="Ireland A."/>
            <person name="Larimer J."/>
            <person name="McCowan C."/>
            <person name="Murphy C."/>
            <person name="Pearson M."/>
            <person name="Poon T.W."/>
            <person name="Priest M."/>
            <person name="Roberts A."/>
            <person name="Saif S."/>
            <person name="Shea T."/>
            <person name="Sykes S."/>
            <person name="Wortman J."/>
            <person name="Nusbaum C."/>
            <person name="Birren B."/>
        </authorList>
    </citation>
    <scope>NUCLEOTIDE SEQUENCE [LARGE SCALE GENOMIC DNA]</scope>
    <source>
        <strain evidence="2 3">NCTC 12740</strain>
    </source>
</reference>
<dbReference type="STRING" id="1357399.HMPREF2087_00252"/>
<keyword evidence="3" id="KW-1185">Reference proteome</keyword>
<evidence type="ECO:0000256" key="1">
    <source>
        <dbReference type="SAM" id="Phobius"/>
    </source>
</evidence>
<dbReference type="EMBL" id="AZJJ01000001">
    <property type="protein sequence ID" value="ETD27340.1"/>
    <property type="molecule type" value="Genomic_DNA"/>
</dbReference>
<evidence type="ECO:0000313" key="3">
    <source>
        <dbReference type="Proteomes" id="UP000018688"/>
    </source>
</evidence>
<feature type="transmembrane region" description="Helical" evidence="1">
    <location>
        <begin position="12"/>
        <end position="34"/>
    </location>
</feature>
<comment type="caution">
    <text evidence="2">The sequence shown here is derived from an EMBL/GenBank/DDBJ whole genome shotgun (WGS) entry which is preliminary data.</text>
</comment>
<dbReference type="PATRIC" id="fig|1357399.3.peg.265"/>
<dbReference type="HOGENOM" id="CLU_179931_0_0_7"/>
<keyword evidence="1" id="KW-1133">Transmembrane helix</keyword>
<name>V8CJY7_9HELI</name>
<organism evidence="2 3">
    <name type="scientific">Helicobacter canis NCTC 12740</name>
    <dbReference type="NCBI Taxonomy" id="1357399"/>
    <lineage>
        <taxon>Bacteria</taxon>
        <taxon>Pseudomonadati</taxon>
        <taxon>Campylobacterota</taxon>
        <taxon>Epsilonproteobacteria</taxon>
        <taxon>Campylobacterales</taxon>
        <taxon>Helicobacteraceae</taxon>
        <taxon>Helicobacter</taxon>
    </lineage>
</organism>
<evidence type="ECO:0000313" key="2">
    <source>
        <dbReference type="EMBL" id="ETD27340.1"/>
    </source>
</evidence>
<sequence>MSQKERIKAEIDILKALIIAFLTAIFGMFGWALIHYESIKLLQGVGVFVGVCVIVVFIYLVSKRIMQNLDTLERLE</sequence>
<keyword evidence="1" id="KW-0812">Transmembrane</keyword>
<proteinExistence type="predicted"/>